<dbReference type="Gene3D" id="3.30.565.10">
    <property type="entry name" value="Histidine kinase-like ATPase, C-terminal domain"/>
    <property type="match status" value="1"/>
</dbReference>
<keyword evidence="10" id="KW-0812">Transmembrane</keyword>
<reference evidence="12 13" key="1">
    <citation type="submission" date="2020-01" db="EMBL/GenBank/DDBJ databases">
        <title>Kibdelosporangium persica a novel Actinomycetes from a hot desert in Iran.</title>
        <authorList>
            <person name="Safaei N."/>
            <person name="Zaburannyi N."/>
            <person name="Mueller R."/>
            <person name="Wink J."/>
        </authorList>
    </citation>
    <scope>NUCLEOTIDE SEQUENCE [LARGE SCALE GENOMIC DNA]</scope>
    <source>
        <strain evidence="12 13">4NS15</strain>
    </source>
</reference>
<protein>
    <recommendedName>
        <fullName evidence="2">histidine kinase</fullName>
        <ecNumber evidence="2">2.7.13.3</ecNumber>
    </recommendedName>
</protein>
<dbReference type="Pfam" id="PF02518">
    <property type="entry name" value="HATPase_c"/>
    <property type="match status" value="1"/>
</dbReference>
<feature type="transmembrane region" description="Helical" evidence="10">
    <location>
        <begin position="21"/>
        <end position="54"/>
    </location>
</feature>
<comment type="caution">
    <text evidence="12">The sequence shown here is derived from an EMBL/GenBank/DDBJ whole genome shotgun (WGS) entry which is preliminary data.</text>
</comment>
<evidence type="ECO:0000256" key="9">
    <source>
        <dbReference type="SAM" id="Coils"/>
    </source>
</evidence>
<feature type="transmembrane region" description="Helical" evidence="10">
    <location>
        <begin position="135"/>
        <end position="154"/>
    </location>
</feature>
<dbReference type="SMART" id="SM00387">
    <property type="entry name" value="HATPase_c"/>
    <property type="match status" value="1"/>
</dbReference>
<keyword evidence="13" id="KW-1185">Reference proteome</keyword>
<organism evidence="12 13">
    <name type="scientific">Kibdelosporangium persicum</name>
    <dbReference type="NCBI Taxonomy" id="2698649"/>
    <lineage>
        <taxon>Bacteria</taxon>
        <taxon>Bacillati</taxon>
        <taxon>Actinomycetota</taxon>
        <taxon>Actinomycetes</taxon>
        <taxon>Pseudonocardiales</taxon>
        <taxon>Pseudonocardiaceae</taxon>
        <taxon>Kibdelosporangium</taxon>
    </lineage>
</organism>
<evidence type="ECO:0000313" key="12">
    <source>
        <dbReference type="EMBL" id="NRN65258.1"/>
    </source>
</evidence>
<keyword evidence="6 12" id="KW-0418">Kinase</keyword>
<feature type="domain" description="Histidine kinase/HSP90-like ATPase" evidence="11">
    <location>
        <begin position="296"/>
        <end position="388"/>
    </location>
</feature>
<keyword evidence="10" id="KW-1133">Transmembrane helix</keyword>
<comment type="catalytic activity">
    <reaction evidence="1">
        <text>ATP + protein L-histidine = ADP + protein N-phospho-L-histidine.</text>
        <dbReference type="EC" id="2.7.13.3"/>
    </reaction>
</comment>
<dbReference type="InterPro" id="IPR003594">
    <property type="entry name" value="HATPase_dom"/>
</dbReference>
<evidence type="ECO:0000256" key="2">
    <source>
        <dbReference type="ARBA" id="ARBA00012438"/>
    </source>
</evidence>
<dbReference type="EMBL" id="JAAATY010000006">
    <property type="protein sequence ID" value="NRN65258.1"/>
    <property type="molecule type" value="Genomic_DNA"/>
</dbReference>
<keyword evidence="10" id="KW-0472">Membrane</keyword>
<keyword evidence="7" id="KW-0067">ATP-binding</keyword>
<evidence type="ECO:0000256" key="6">
    <source>
        <dbReference type="ARBA" id="ARBA00022777"/>
    </source>
</evidence>
<proteinExistence type="predicted"/>
<dbReference type="EC" id="2.7.13.3" evidence="2"/>
<feature type="transmembrane region" description="Helical" evidence="10">
    <location>
        <begin position="105"/>
        <end position="123"/>
    </location>
</feature>
<keyword evidence="5" id="KW-0547">Nucleotide-binding</keyword>
<dbReference type="SUPFAM" id="SSF55874">
    <property type="entry name" value="ATPase domain of HSP90 chaperone/DNA topoisomerase II/histidine kinase"/>
    <property type="match status" value="1"/>
</dbReference>
<keyword evidence="4" id="KW-0808">Transferase</keyword>
<sequence length="396" mass="41733">MVTSRIERLFDRRATLVRVSALLAMCAGYLTFLTDPADLPGVLGVLLLLAAVTVSTLSAWWPWACALVLAGLLVGVAWVGDGGTDLVEFMASFALFQLAMRASGWRLSAGAAVVGLVRLAIAFTDDGADLVYEAYKTAVVVGGPVVLGVYIRGFRVRARQAEERAEAQERLRRSEVAMARVTERTAIARELHDVVAHHVASIVLRVGVARHLRTAGDAGARQVLDDVHETGTSALAELRRLVAVLRDPAAPDTPGGDLVDPAELPAALAAAVERGRQVGLHVDAVVDPAVARLDAVRALAVLRLAQEGLTNAVKHAGPRARVRLSVELVDGDVRVEVSDDGGGVPARLGPSGHGLAGMRERVELLGGTLRVGPEGTGWRQCAVLPAHDLRLGVTSP</sequence>
<keyword evidence="3" id="KW-0597">Phosphoprotein</keyword>
<dbReference type="InterPro" id="IPR036890">
    <property type="entry name" value="HATPase_C_sf"/>
</dbReference>
<dbReference type="Gene3D" id="1.20.5.1930">
    <property type="match status" value="1"/>
</dbReference>
<evidence type="ECO:0000256" key="4">
    <source>
        <dbReference type="ARBA" id="ARBA00022679"/>
    </source>
</evidence>
<gene>
    <name evidence="12" type="ORF">GC106_24690</name>
</gene>
<keyword evidence="8" id="KW-0902">Two-component regulatory system</keyword>
<keyword evidence="9" id="KW-0175">Coiled coil</keyword>
<evidence type="ECO:0000256" key="8">
    <source>
        <dbReference type="ARBA" id="ARBA00023012"/>
    </source>
</evidence>
<dbReference type="RefSeq" id="WP_173128961.1">
    <property type="nucleotide sequence ID" value="NZ_CBCSGW010000005.1"/>
</dbReference>
<feature type="coiled-coil region" evidence="9">
    <location>
        <begin position="151"/>
        <end position="184"/>
    </location>
</feature>
<evidence type="ECO:0000259" key="11">
    <source>
        <dbReference type="SMART" id="SM00387"/>
    </source>
</evidence>
<evidence type="ECO:0000256" key="1">
    <source>
        <dbReference type="ARBA" id="ARBA00000085"/>
    </source>
</evidence>
<evidence type="ECO:0000256" key="10">
    <source>
        <dbReference type="SAM" id="Phobius"/>
    </source>
</evidence>
<feature type="transmembrane region" description="Helical" evidence="10">
    <location>
        <begin position="60"/>
        <end position="80"/>
    </location>
</feature>
<dbReference type="InterPro" id="IPR011712">
    <property type="entry name" value="Sig_transdc_His_kin_sub3_dim/P"/>
</dbReference>
<evidence type="ECO:0000256" key="3">
    <source>
        <dbReference type="ARBA" id="ARBA00022553"/>
    </source>
</evidence>
<evidence type="ECO:0000313" key="13">
    <source>
        <dbReference type="Proteomes" id="UP000763557"/>
    </source>
</evidence>
<name>A0ABX2F1Q9_9PSEU</name>
<dbReference type="GO" id="GO:0016301">
    <property type="term" value="F:kinase activity"/>
    <property type="evidence" value="ECO:0007669"/>
    <property type="project" value="UniProtKB-KW"/>
</dbReference>
<evidence type="ECO:0000256" key="5">
    <source>
        <dbReference type="ARBA" id="ARBA00022741"/>
    </source>
</evidence>
<accession>A0ABX2F1Q9</accession>
<dbReference type="PANTHER" id="PTHR24421:SF10">
    <property type="entry name" value="NITRATE_NITRITE SENSOR PROTEIN NARQ"/>
    <property type="match status" value="1"/>
</dbReference>
<dbReference type="Proteomes" id="UP000763557">
    <property type="component" value="Unassembled WGS sequence"/>
</dbReference>
<dbReference type="PANTHER" id="PTHR24421">
    <property type="entry name" value="NITRATE/NITRITE SENSOR PROTEIN NARX-RELATED"/>
    <property type="match status" value="1"/>
</dbReference>
<dbReference type="InterPro" id="IPR050482">
    <property type="entry name" value="Sensor_HK_TwoCompSys"/>
</dbReference>
<evidence type="ECO:0000256" key="7">
    <source>
        <dbReference type="ARBA" id="ARBA00022840"/>
    </source>
</evidence>
<dbReference type="CDD" id="cd16917">
    <property type="entry name" value="HATPase_UhpB-NarQ-NarX-like"/>
    <property type="match status" value="1"/>
</dbReference>
<dbReference type="Pfam" id="PF07730">
    <property type="entry name" value="HisKA_3"/>
    <property type="match status" value="1"/>
</dbReference>